<gene>
    <name evidence="2" type="ORF">GCM10010196_10850</name>
</gene>
<feature type="compositionally biased region" description="Pro residues" evidence="1">
    <location>
        <begin position="94"/>
        <end position="109"/>
    </location>
</feature>
<protein>
    <submittedName>
        <fullName evidence="2">Uncharacterized protein</fullName>
    </submittedName>
</protein>
<dbReference type="EMBL" id="BMRJ01000001">
    <property type="protein sequence ID" value="GGR19483.1"/>
    <property type="molecule type" value="Genomic_DNA"/>
</dbReference>
<evidence type="ECO:0000256" key="1">
    <source>
        <dbReference type="SAM" id="MobiDB-lite"/>
    </source>
</evidence>
<feature type="region of interest" description="Disordered" evidence="1">
    <location>
        <begin position="83"/>
        <end position="170"/>
    </location>
</feature>
<comment type="caution">
    <text evidence="2">The sequence shown here is derived from an EMBL/GenBank/DDBJ whole genome shotgun (WGS) entry which is preliminary data.</text>
</comment>
<sequence>MKSMYAPPMMPVASTDSVSRYTQKVSANQRKLVVTFATIVFTSTWANVRMPFAGGAGAGGAGAVGADAAGAGALGAALSSAVGPRCSSTVRGYSPPPTSGTPLSPPVTPPGRSSAAGEEIPGRIRLPRHSLLPQSGGGWRGRVAGAEGDGARGAAPPPHGGCPEASAPLA</sequence>
<name>A0A918CEF0_AGRME</name>
<proteinExistence type="predicted"/>
<reference evidence="2" key="2">
    <citation type="submission" date="2020-09" db="EMBL/GenBank/DDBJ databases">
        <authorList>
            <person name="Sun Q."/>
            <person name="Ohkuma M."/>
        </authorList>
    </citation>
    <scope>NUCLEOTIDE SEQUENCE</scope>
    <source>
        <strain evidence="2">JCM 3346</strain>
    </source>
</reference>
<accession>A0A918CEF0</accession>
<keyword evidence="3" id="KW-1185">Reference proteome</keyword>
<evidence type="ECO:0000313" key="2">
    <source>
        <dbReference type="EMBL" id="GGR19483.1"/>
    </source>
</evidence>
<evidence type="ECO:0000313" key="3">
    <source>
        <dbReference type="Proteomes" id="UP000610303"/>
    </source>
</evidence>
<dbReference type="AlphaFoldDB" id="A0A918CEF0"/>
<dbReference type="Proteomes" id="UP000610303">
    <property type="component" value="Unassembled WGS sequence"/>
</dbReference>
<organism evidence="2 3">
    <name type="scientific">Agromyces mediolanus</name>
    <name type="common">Corynebacterium mediolanum</name>
    <dbReference type="NCBI Taxonomy" id="41986"/>
    <lineage>
        <taxon>Bacteria</taxon>
        <taxon>Bacillati</taxon>
        <taxon>Actinomycetota</taxon>
        <taxon>Actinomycetes</taxon>
        <taxon>Micrococcales</taxon>
        <taxon>Microbacteriaceae</taxon>
        <taxon>Agromyces</taxon>
    </lineage>
</organism>
<feature type="compositionally biased region" description="Low complexity" evidence="1">
    <location>
        <begin position="161"/>
        <end position="170"/>
    </location>
</feature>
<reference evidence="2" key="1">
    <citation type="journal article" date="2014" name="Int. J. Syst. Evol. Microbiol.">
        <title>Complete genome sequence of Corynebacterium casei LMG S-19264T (=DSM 44701T), isolated from a smear-ripened cheese.</title>
        <authorList>
            <consortium name="US DOE Joint Genome Institute (JGI-PGF)"/>
            <person name="Walter F."/>
            <person name="Albersmeier A."/>
            <person name="Kalinowski J."/>
            <person name="Ruckert C."/>
        </authorList>
    </citation>
    <scope>NUCLEOTIDE SEQUENCE</scope>
    <source>
        <strain evidence="2">JCM 3346</strain>
    </source>
</reference>